<dbReference type="InterPro" id="IPR000504">
    <property type="entry name" value="RRM_dom"/>
</dbReference>
<keyword evidence="1" id="KW-0694">RNA-binding</keyword>
<organism evidence="4">
    <name type="scientific">Mesocestoides corti</name>
    <name type="common">Flatworm</name>
    <dbReference type="NCBI Taxonomy" id="53468"/>
    <lineage>
        <taxon>Eukaryota</taxon>
        <taxon>Metazoa</taxon>
        <taxon>Spiralia</taxon>
        <taxon>Lophotrochozoa</taxon>
        <taxon>Platyhelminthes</taxon>
        <taxon>Cestoda</taxon>
        <taxon>Eucestoda</taxon>
        <taxon>Cyclophyllidea</taxon>
        <taxon>Mesocestoididae</taxon>
        <taxon>Mesocestoides</taxon>
    </lineage>
</organism>
<dbReference type="SMART" id="SM00360">
    <property type="entry name" value="RRM"/>
    <property type="match status" value="1"/>
</dbReference>
<evidence type="ECO:0000259" key="3">
    <source>
        <dbReference type="PROSITE" id="PS50102"/>
    </source>
</evidence>
<protein>
    <submittedName>
        <fullName evidence="4">RRM domain-containing protein</fullName>
    </submittedName>
</protein>
<reference evidence="4" key="1">
    <citation type="submission" date="2019-11" db="UniProtKB">
        <authorList>
            <consortium name="WormBaseParasite"/>
        </authorList>
    </citation>
    <scope>IDENTIFICATION</scope>
</reference>
<dbReference type="InterPro" id="IPR035979">
    <property type="entry name" value="RBD_domain_sf"/>
</dbReference>
<dbReference type="InterPro" id="IPR012677">
    <property type="entry name" value="Nucleotide-bd_a/b_plait_sf"/>
</dbReference>
<dbReference type="GO" id="GO:0003723">
    <property type="term" value="F:RNA binding"/>
    <property type="evidence" value="ECO:0007669"/>
    <property type="project" value="UniProtKB-UniRule"/>
</dbReference>
<dbReference type="SUPFAM" id="SSF54928">
    <property type="entry name" value="RNA-binding domain, RBD"/>
    <property type="match status" value="1"/>
</dbReference>
<evidence type="ECO:0000256" key="2">
    <source>
        <dbReference type="SAM" id="MobiDB-lite"/>
    </source>
</evidence>
<dbReference type="Gene3D" id="3.30.70.330">
    <property type="match status" value="1"/>
</dbReference>
<feature type="domain" description="RRM" evidence="3">
    <location>
        <begin position="106"/>
        <end position="184"/>
    </location>
</feature>
<feature type="compositionally biased region" description="Polar residues" evidence="2">
    <location>
        <begin position="201"/>
        <end position="215"/>
    </location>
</feature>
<proteinExistence type="predicted"/>
<evidence type="ECO:0000313" key="4">
    <source>
        <dbReference type="WBParaSite" id="MCU_002352-RA"/>
    </source>
</evidence>
<dbReference type="AlphaFoldDB" id="A0A5K3EQL2"/>
<dbReference type="CDD" id="cd00590">
    <property type="entry name" value="RRM_SF"/>
    <property type="match status" value="1"/>
</dbReference>
<dbReference type="Pfam" id="PF00076">
    <property type="entry name" value="RRM_1"/>
    <property type="match status" value="1"/>
</dbReference>
<dbReference type="PROSITE" id="PS50102">
    <property type="entry name" value="RRM"/>
    <property type="match status" value="1"/>
</dbReference>
<sequence length="243" mass="26731">MPTNAALTLLHPSKSLESIATWISAAAAAVFPDFNSLRIKFASQSCIIAFDSRDDCRATETACRDKKIAGRQVGCSSTTSEEYSGLLQEILPGRNKGKAAPDRDGLQIKLFNLPYSITEEELKKVFPRCRRIFFAKNKSGTSCGIAILTFKKRLICEAALKRAKHLTLHGRRIRAEVNVSLAKTEPGESVGLKTRTKKARTTPNQVSHPKRQPTNPHSPPPEDVVKLNVAEDCNATEDVDGWT</sequence>
<dbReference type="WBParaSite" id="MCU_002352-RA">
    <property type="protein sequence ID" value="MCU_002352-RA"/>
    <property type="gene ID" value="MCU_002352"/>
</dbReference>
<accession>A0A5K3EQL2</accession>
<evidence type="ECO:0000256" key="1">
    <source>
        <dbReference type="PROSITE-ProRule" id="PRU00176"/>
    </source>
</evidence>
<feature type="region of interest" description="Disordered" evidence="2">
    <location>
        <begin position="184"/>
        <end position="224"/>
    </location>
</feature>
<name>A0A5K3EQL2_MESCO</name>